<dbReference type="PANTHER" id="PTHR28474:SF1">
    <property type="entry name" value="TRANSMEMBRANE PROTEIN 72"/>
    <property type="match status" value="1"/>
</dbReference>
<evidence type="ECO:0000256" key="1">
    <source>
        <dbReference type="SAM" id="MobiDB-lite"/>
    </source>
</evidence>
<keyword evidence="2" id="KW-0472">Membrane</keyword>
<feature type="compositionally biased region" description="Polar residues" evidence="1">
    <location>
        <begin position="222"/>
        <end position="236"/>
    </location>
</feature>
<sequence>MAGGGCRRSRGCCVCGGGEAPVWPRPASPNRDPCFSLSGAAVSLWEGAFLARQTFHPLSLPLGSPLRGSRMAACWLRAKRRGAFQKFLAYALLSVACFLSPVHVWQVLLPGTLLILTSLAYFLLSKQRKEETGDGPPEEGGDPRDEAAGERPGDRRRQTSPFPRQPSPLAGSLRSFFQACQRPVAFLAPSSVASRRSPAGSEEQAEEMALPLRGEPEGSLAKESTSETAFILSAQV</sequence>
<feature type="region of interest" description="Disordered" evidence="1">
    <location>
        <begin position="189"/>
        <end position="236"/>
    </location>
</feature>
<dbReference type="Proteomes" id="UP000472273">
    <property type="component" value="Unplaced"/>
</dbReference>
<feature type="region of interest" description="Disordered" evidence="1">
    <location>
        <begin position="129"/>
        <end position="168"/>
    </location>
</feature>
<dbReference type="Ensembl" id="ENSPTXT00000026716.1">
    <property type="protein sequence ID" value="ENSPTXP00000025913.1"/>
    <property type="gene ID" value="ENSPTXG00000017994.1"/>
</dbReference>
<dbReference type="OMA" id="ISCFAPR"/>
<evidence type="ECO:0000313" key="3">
    <source>
        <dbReference type="Ensembl" id="ENSPTXP00000025913.1"/>
    </source>
</evidence>
<dbReference type="Pfam" id="PF16054">
    <property type="entry name" value="TMEM72"/>
    <property type="match status" value="1"/>
</dbReference>
<evidence type="ECO:0000313" key="4">
    <source>
        <dbReference type="Proteomes" id="UP000472273"/>
    </source>
</evidence>
<keyword evidence="2" id="KW-1133">Transmembrane helix</keyword>
<keyword evidence="4" id="KW-1185">Reference proteome</keyword>
<dbReference type="InterPro" id="IPR032055">
    <property type="entry name" value="TMEM72"/>
</dbReference>
<proteinExistence type="predicted"/>
<keyword evidence="2" id="KW-0812">Transmembrane</keyword>
<dbReference type="GeneTree" id="ENSGT01000000218120"/>
<reference evidence="3" key="1">
    <citation type="submission" date="2025-08" db="UniProtKB">
        <authorList>
            <consortium name="Ensembl"/>
        </authorList>
    </citation>
    <scope>IDENTIFICATION</scope>
</reference>
<feature type="transmembrane region" description="Helical" evidence="2">
    <location>
        <begin position="83"/>
        <end position="101"/>
    </location>
</feature>
<name>A0A670ZT02_PSETE</name>
<evidence type="ECO:0008006" key="5">
    <source>
        <dbReference type="Google" id="ProtNLM"/>
    </source>
</evidence>
<evidence type="ECO:0000256" key="2">
    <source>
        <dbReference type="SAM" id="Phobius"/>
    </source>
</evidence>
<dbReference type="AlphaFoldDB" id="A0A670ZT02"/>
<protein>
    <recommendedName>
        <fullName evidence="5">Transmembrane protein 72</fullName>
    </recommendedName>
</protein>
<accession>A0A670ZT02</accession>
<organism evidence="3 4">
    <name type="scientific">Pseudonaja textilis</name>
    <name type="common">Eastern brown snake</name>
    <dbReference type="NCBI Taxonomy" id="8673"/>
    <lineage>
        <taxon>Eukaryota</taxon>
        <taxon>Metazoa</taxon>
        <taxon>Chordata</taxon>
        <taxon>Craniata</taxon>
        <taxon>Vertebrata</taxon>
        <taxon>Euteleostomi</taxon>
        <taxon>Lepidosauria</taxon>
        <taxon>Squamata</taxon>
        <taxon>Bifurcata</taxon>
        <taxon>Unidentata</taxon>
        <taxon>Episquamata</taxon>
        <taxon>Toxicofera</taxon>
        <taxon>Serpentes</taxon>
        <taxon>Colubroidea</taxon>
        <taxon>Elapidae</taxon>
        <taxon>Hydrophiinae</taxon>
        <taxon>Pseudonaja</taxon>
    </lineage>
</organism>
<reference evidence="3" key="2">
    <citation type="submission" date="2025-09" db="UniProtKB">
        <authorList>
            <consortium name="Ensembl"/>
        </authorList>
    </citation>
    <scope>IDENTIFICATION</scope>
</reference>
<feature type="compositionally biased region" description="Low complexity" evidence="1">
    <location>
        <begin position="189"/>
        <end position="201"/>
    </location>
</feature>
<feature type="compositionally biased region" description="Basic and acidic residues" evidence="1">
    <location>
        <begin position="141"/>
        <end position="157"/>
    </location>
</feature>
<dbReference type="PANTHER" id="PTHR28474">
    <property type="entry name" value="TRANSMEMBRANE PROTEIN 72"/>
    <property type="match status" value="1"/>
</dbReference>